<gene>
    <name evidence="3" type="ORF">PENTCL1PPCAC_18183</name>
</gene>
<comment type="caution">
    <text evidence="3">The sequence shown here is derived from an EMBL/GenBank/DDBJ whole genome shotgun (WGS) entry which is preliminary data.</text>
</comment>
<protein>
    <submittedName>
        <fullName evidence="3">Uncharacterized protein</fullName>
    </submittedName>
</protein>
<keyword evidence="1" id="KW-0175">Coiled coil</keyword>
<dbReference type="EMBL" id="BTSX01000004">
    <property type="protein sequence ID" value="GMS96008.1"/>
    <property type="molecule type" value="Genomic_DNA"/>
</dbReference>
<name>A0AAV5TP43_9BILA</name>
<dbReference type="Pfam" id="PF00612">
    <property type="entry name" value="IQ"/>
    <property type="match status" value="2"/>
</dbReference>
<feature type="region of interest" description="Disordered" evidence="2">
    <location>
        <begin position="32"/>
        <end position="55"/>
    </location>
</feature>
<organism evidence="3 4">
    <name type="scientific">Pristionchus entomophagus</name>
    <dbReference type="NCBI Taxonomy" id="358040"/>
    <lineage>
        <taxon>Eukaryota</taxon>
        <taxon>Metazoa</taxon>
        <taxon>Ecdysozoa</taxon>
        <taxon>Nematoda</taxon>
        <taxon>Chromadorea</taxon>
        <taxon>Rhabditida</taxon>
        <taxon>Rhabditina</taxon>
        <taxon>Diplogasteromorpha</taxon>
        <taxon>Diplogasteroidea</taxon>
        <taxon>Neodiplogasteridae</taxon>
        <taxon>Pristionchus</taxon>
    </lineage>
</organism>
<dbReference type="SMART" id="SM00015">
    <property type="entry name" value="IQ"/>
    <property type="match status" value="3"/>
</dbReference>
<dbReference type="AlphaFoldDB" id="A0AAV5TP43"/>
<feature type="region of interest" description="Disordered" evidence="2">
    <location>
        <begin position="164"/>
        <end position="212"/>
    </location>
</feature>
<feature type="coiled-coil region" evidence="1">
    <location>
        <begin position="91"/>
        <end position="132"/>
    </location>
</feature>
<sequence length="636" mass="78023">MEKEKDERAAIRITSWICDRLAIRAAKKELEERRMKREEEEKEMERMRVEEESRRKKEKKAVERIEMWYSSILSIRTARSLLQLMREERWKSEQEERLERERLAKEEEERLKREEEERMERERVETEELEREEVRRLFVLKETAACKIQTHYRGWRMVVEAKEELERRREEKREEQRRLREEEERLERERLAREEEERVKREEEERLKREEEERLIRKEKERLERERLAREEEERVKKEEEYRLREEEARLEQERQLKEEREKEKERLRREEGVRMEMEVKRKEEERRREDEELKEWAARQKEKEEAIYQEMVAAQERDRRLEEMRKNRAARAIQSWMKLWLQKMKVERRTMQLLESMEGERPREGRNNQRMTIGGVSDDRLLAGVREIKRRQRKLSLTLYRMTSISTVTAATRIQAWWRGIRTRRRERVKIELIGVRMREYNQKANQAMEGDQTERAIPVSKRLERAKNSLENPLRLYDIKVACYTTMSLCRLSSLYCERAIVLDLPALLINMFTIQADRSPAFEEIIEFGVQAIEEMVKCTTARVRSEMVDQGAEVVRLTSHWMLAFLNNRFIPARAMRILRMCKDILPVESHAEIFEKLHTYYLKKVEEKFGKLPSKDDRNKELILLKKAFAK</sequence>
<feature type="region of interest" description="Disordered" evidence="2">
    <location>
        <begin position="226"/>
        <end position="266"/>
    </location>
</feature>
<dbReference type="InterPro" id="IPR000048">
    <property type="entry name" value="IQ_motif_EF-hand-BS"/>
</dbReference>
<dbReference type="PROSITE" id="PS50096">
    <property type="entry name" value="IQ"/>
    <property type="match status" value="2"/>
</dbReference>
<proteinExistence type="predicted"/>
<evidence type="ECO:0000313" key="4">
    <source>
        <dbReference type="Proteomes" id="UP001432027"/>
    </source>
</evidence>
<evidence type="ECO:0000256" key="2">
    <source>
        <dbReference type="SAM" id="MobiDB-lite"/>
    </source>
</evidence>
<keyword evidence="4" id="KW-1185">Reference proteome</keyword>
<dbReference type="Proteomes" id="UP001432027">
    <property type="component" value="Unassembled WGS sequence"/>
</dbReference>
<reference evidence="3" key="1">
    <citation type="submission" date="2023-10" db="EMBL/GenBank/DDBJ databases">
        <title>Genome assembly of Pristionchus species.</title>
        <authorList>
            <person name="Yoshida K."/>
            <person name="Sommer R.J."/>
        </authorList>
    </citation>
    <scope>NUCLEOTIDE SEQUENCE</scope>
    <source>
        <strain evidence="3">RS0144</strain>
    </source>
</reference>
<evidence type="ECO:0000313" key="3">
    <source>
        <dbReference type="EMBL" id="GMS96008.1"/>
    </source>
</evidence>
<accession>A0AAV5TP43</accession>
<evidence type="ECO:0000256" key="1">
    <source>
        <dbReference type="SAM" id="Coils"/>
    </source>
</evidence>